<dbReference type="Proteomes" id="UP000792457">
    <property type="component" value="Unassembled WGS sequence"/>
</dbReference>
<dbReference type="OrthoDB" id="6154436at2759"/>
<feature type="region of interest" description="Disordered" evidence="1">
    <location>
        <begin position="86"/>
        <end position="131"/>
    </location>
</feature>
<protein>
    <submittedName>
        <fullName evidence="2">Uncharacterized protein</fullName>
    </submittedName>
</protein>
<feature type="compositionally biased region" description="Polar residues" evidence="1">
    <location>
        <begin position="211"/>
        <end position="221"/>
    </location>
</feature>
<feature type="non-terminal residue" evidence="2">
    <location>
        <position position="1"/>
    </location>
</feature>
<dbReference type="AlphaFoldDB" id="A0A8K0KHR1"/>
<reference evidence="2" key="1">
    <citation type="submission" date="2013-04" db="EMBL/GenBank/DDBJ databases">
        <authorList>
            <person name="Qu J."/>
            <person name="Murali S.C."/>
            <person name="Bandaranaike D."/>
            <person name="Bellair M."/>
            <person name="Blankenburg K."/>
            <person name="Chao H."/>
            <person name="Dinh H."/>
            <person name="Doddapaneni H."/>
            <person name="Downs B."/>
            <person name="Dugan-Rocha S."/>
            <person name="Elkadiri S."/>
            <person name="Gnanaolivu R.D."/>
            <person name="Hernandez B."/>
            <person name="Javaid M."/>
            <person name="Jayaseelan J.C."/>
            <person name="Lee S."/>
            <person name="Li M."/>
            <person name="Ming W."/>
            <person name="Munidasa M."/>
            <person name="Muniz J."/>
            <person name="Nguyen L."/>
            <person name="Ongeri F."/>
            <person name="Osuji N."/>
            <person name="Pu L.-L."/>
            <person name="Puazo M."/>
            <person name="Qu C."/>
            <person name="Quiroz J."/>
            <person name="Raj R."/>
            <person name="Weissenberger G."/>
            <person name="Xin Y."/>
            <person name="Zou X."/>
            <person name="Han Y."/>
            <person name="Richards S."/>
            <person name="Worley K."/>
            <person name="Muzny D."/>
            <person name="Gibbs R."/>
        </authorList>
    </citation>
    <scope>NUCLEOTIDE SEQUENCE</scope>
    <source>
        <strain evidence="2">Sampled in the wild</strain>
    </source>
</reference>
<evidence type="ECO:0000313" key="3">
    <source>
        <dbReference type="Proteomes" id="UP000792457"/>
    </source>
</evidence>
<gene>
    <name evidence="2" type="ORF">J437_LFUL017394</name>
</gene>
<feature type="non-terminal residue" evidence="2">
    <location>
        <position position="221"/>
    </location>
</feature>
<sequence>VPSHPPCLRSQYGSCHSEESAASSDEAFHSARTSLEEDDIKPSSENTGDCHKDNKTVDSNDDLDEEESNYALKHSSFAERLMEALNRSGASASSSSAAVSSPKSRHRPPHISSSNYSSSSSQGFTTSSTSSSSYAVGISVAGSEVDDCNVWLRRGGSRGFVLEDEAELGENDDWVGDGLELEQEWLKAFRERRRMGNQLLARREDGAGDSSRYSFSTDYGS</sequence>
<feature type="compositionally biased region" description="Low complexity" evidence="1">
    <location>
        <begin position="112"/>
        <end position="131"/>
    </location>
</feature>
<feature type="compositionally biased region" description="Low complexity" evidence="1">
    <location>
        <begin position="88"/>
        <end position="101"/>
    </location>
</feature>
<accession>A0A8K0KHR1</accession>
<evidence type="ECO:0000313" key="2">
    <source>
        <dbReference type="EMBL" id="KAG8235426.1"/>
    </source>
</evidence>
<dbReference type="EMBL" id="KZ308907">
    <property type="protein sequence ID" value="KAG8235426.1"/>
    <property type="molecule type" value="Genomic_DNA"/>
</dbReference>
<organism evidence="2 3">
    <name type="scientific">Ladona fulva</name>
    <name type="common">Scarce chaser dragonfly</name>
    <name type="synonym">Libellula fulva</name>
    <dbReference type="NCBI Taxonomy" id="123851"/>
    <lineage>
        <taxon>Eukaryota</taxon>
        <taxon>Metazoa</taxon>
        <taxon>Ecdysozoa</taxon>
        <taxon>Arthropoda</taxon>
        <taxon>Hexapoda</taxon>
        <taxon>Insecta</taxon>
        <taxon>Pterygota</taxon>
        <taxon>Palaeoptera</taxon>
        <taxon>Odonata</taxon>
        <taxon>Epiprocta</taxon>
        <taxon>Anisoptera</taxon>
        <taxon>Libelluloidea</taxon>
        <taxon>Libellulidae</taxon>
        <taxon>Ladona</taxon>
    </lineage>
</organism>
<proteinExistence type="predicted"/>
<feature type="compositionally biased region" description="Acidic residues" evidence="1">
    <location>
        <begin position="59"/>
        <end position="68"/>
    </location>
</feature>
<feature type="region of interest" description="Disordered" evidence="1">
    <location>
        <begin position="1"/>
        <end position="71"/>
    </location>
</feature>
<feature type="compositionally biased region" description="Basic and acidic residues" evidence="1">
    <location>
        <begin position="48"/>
        <end position="58"/>
    </location>
</feature>
<feature type="region of interest" description="Disordered" evidence="1">
    <location>
        <begin position="202"/>
        <end position="221"/>
    </location>
</feature>
<comment type="caution">
    <text evidence="2">The sequence shown here is derived from an EMBL/GenBank/DDBJ whole genome shotgun (WGS) entry which is preliminary data.</text>
</comment>
<keyword evidence="3" id="KW-1185">Reference proteome</keyword>
<evidence type="ECO:0000256" key="1">
    <source>
        <dbReference type="SAM" id="MobiDB-lite"/>
    </source>
</evidence>
<name>A0A8K0KHR1_LADFU</name>
<reference evidence="2" key="2">
    <citation type="submission" date="2017-10" db="EMBL/GenBank/DDBJ databases">
        <title>Ladona fulva Genome sequencing and assembly.</title>
        <authorList>
            <person name="Murali S."/>
            <person name="Richards S."/>
            <person name="Bandaranaike D."/>
            <person name="Bellair M."/>
            <person name="Blankenburg K."/>
            <person name="Chao H."/>
            <person name="Dinh H."/>
            <person name="Doddapaneni H."/>
            <person name="Dugan-Rocha S."/>
            <person name="Elkadiri S."/>
            <person name="Gnanaolivu R."/>
            <person name="Hernandez B."/>
            <person name="Skinner E."/>
            <person name="Javaid M."/>
            <person name="Lee S."/>
            <person name="Li M."/>
            <person name="Ming W."/>
            <person name="Munidasa M."/>
            <person name="Muniz J."/>
            <person name="Nguyen L."/>
            <person name="Hughes D."/>
            <person name="Osuji N."/>
            <person name="Pu L.-L."/>
            <person name="Puazo M."/>
            <person name="Qu C."/>
            <person name="Quiroz J."/>
            <person name="Raj R."/>
            <person name="Weissenberger G."/>
            <person name="Xin Y."/>
            <person name="Zou X."/>
            <person name="Han Y."/>
            <person name="Worley K."/>
            <person name="Muzny D."/>
            <person name="Gibbs R."/>
        </authorList>
    </citation>
    <scope>NUCLEOTIDE SEQUENCE</scope>
    <source>
        <strain evidence="2">Sampled in the wild</strain>
    </source>
</reference>